<dbReference type="SUPFAM" id="SSF51182">
    <property type="entry name" value="RmlC-like cupins"/>
    <property type="match status" value="1"/>
</dbReference>
<comment type="cofactor">
    <cofactor evidence="11">
        <name>Zn(2+)</name>
        <dbReference type="ChEBI" id="CHEBI:29105"/>
    </cofactor>
    <text evidence="11">Binds 1 zinc ion per subunit.</text>
</comment>
<evidence type="ECO:0000256" key="7">
    <source>
        <dbReference type="ARBA" id="ARBA00023235"/>
    </source>
</evidence>
<evidence type="ECO:0000256" key="3">
    <source>
        <dbReference type="ARBA" id="ARBA00010772"/>
    </source>
</evidence>
<feature type="binding site" evidence="11">
    <location>
        <position position="102"/>
    </location>
    <ligand>
        <name>Zn(2+)</name>
        <dbReference type="ChEBI" id="CHEBI:29105"/>
    </ligand>
</feature>
<dbReference type="Pfam" id="PF20511">
    <property type="entry name" value="PMI_typeI_cat"/>
    <property type="match status" value="1"/>
</dbReference>
<evidence type="ECO:0000256" key="10">
    <source>
        <dbReference type="PIRSR" id="PIRSR001480-1"/>
    </source>
</evidence>
<dbReference type="InterPro" id="IPR014710">
    <property type="entry name" value="RmlC-like_jellyroll"/>
</dbReference>
<gene>
    <name evidence="15" type="ORF">AB6A40_008058</name>
</gene>
<dbReference type="InterPro" id="IPR046458">
    <property type="entry name" value="PMI_typeI_hel"/>
</dbReference>
<dbReference type="EMBL" id="JBGFUD010007032">
    <property type="protein sequence ID" value="MFH4981349.1"/>
    <property type="molecule type" value="Genomic_DNA"/>
</dbReference>
<evidence type="ECO:0000259" key="14">
    <source>
        <dbReference type="Pfam" id="PF20512"/>
    </source>
</evidence>
<dbReference type="Proteomes" id="UP001608902">
    <property type="component" value="Unassembled WGS sequence"/>
</dbReference>
<dbReference type="PIRSF" id="PIRSF001480">
    <property type="entry name" value="Mannose-6-phosphate_isomerase"/>
    <property type="match status" value="1"/>
</dbReference>
<evidence type="ECO:0000256" key="2">
    <source>
        <dbReference type="ARBA" id="ARBA00004666"/>
    </source>
</evidence>
<evidence type="ECO:0000313" key="15">
    <source>
        <dbReference type="EMBL" id="MFH4981349.1"/>
    </source>
</evidence>
<evidence type="ECO:0000256" key="8">
    <source>
        <dbReference type="ARBA" id="ARBA00029741"/>
    </source>
</evidence>
<comment type="caution">
    <text evidence="15">The sequence shown here is derived from an EMBL/GenBank/DDBJ whole genome shotgun (WGS) entry which is preliminary data.</text>
</comment>
<feature type="binding site" evidence="11">
    <location>
        <position position="260"/>
    </location>
    <ligand>
        <name>Zn(2+)</name>
        <dbReference type="ChEBI" id="CHEBI:29105"/>
    </ligand>
</feature>
<evidence type="ECO:0000256" key="12">
    <source>
        <dbReference type="RuleBase" id="RU004248"/>
    </source>
</evidence>
<dbReference type="PRINTS" id="PR00714">
    <property type="entry name" value="MAN6PISMRASE"/>
</dbReference>
<feature type="domain" description="Phosphomannose isomerase type I catalytic" evidence="13">
    <location>
        <begin position="5"/>
        <end position="142"/>
    </location>
</feature>
<dbReference type="AlphaFoldDB" id="A0ABD6EVR3"/>
<evidence type="ECO:0000256" key="6">
    <source>
        <dbReference type="ARBA" id="ARBA00022833"/>
    </source>
</evidence>
<accession>A0ABD6EVR3</accession>
<evidence type="ECO:0000256" key="11">
    <source>
        <dbReference type="PIRSR" id="PIRSR001480-2"/>
    </source>
</evidence>
<protein>
    <recommendedName>
        <fullName evidence="4">mannose-6-phosphate isomerase</fullName>
        <ecNumber evidence="4">5.3.1.8</ecNumber>
    </recommendedName>
    <alternativeName>
        <fullName evidence="8">Phosphohexomutase</fullName>
    </alternativeName>
    <alternativeName>
        <fullName evidence="9">Phosphomannose isomerase</fullName>
    </alternativeName>
</protein>
<proteinExistence type="inferred from homology"/>
<dbReference type="InterPro" id="IPR001250">
    <property type="entry name" value="Man6P_Isoase-1"/>
</dbReference>
<dbReference type="GO" id="GO:0046872">
    <property type="term" value="F:metal ion binding"/>
    <property type="evidence" value="ECO:0007669"/>
    <property type="project" value="UniProtKB-KW"/>
</dbReference>
<dbReference type="InterPro" id="IPR018050">
    <property type="entry name" value="Pmannose_isomerase-type1_CS"/>
</dbReference>
<organism evidence="15 16">
    <name type="scientific">Gnathostoma spinigerum</name>
    <dbReference type="NCBI Taxonomy" id="75299"/>
    <lineage>
        <taxon>Eukaryota</taxon>
        <taxon>Metazoa</taxon>
        <taxon>Ecdysozoa</taxon>
        <taxon>Nematoda</taxon>
        <taxon>Chromadorea</taxon>
        <taxon>Rhabditida</taxon>
        <taxon>Spirurina</taxon>
        <taxon>Gnathostomatomorpha</taxon>
        <taxon>Gnathostomatoidea</taxon>
        <taxon>Gnathostomatidae</taxon>
        <taxon>Gnathostoma</taxon>
    </lineage>
</organism>
<comment type="similarity">
    <text evidence="3">Belongs to the mannose-6-phosphate isomerase type 1 family.</text>
</comment>
<dbReference type="EC" id="5.3.1.8" evidence="4"/>
<dbReference type="Gene3D" id="1.10.441.10">
    <property type="entry name" value="Phosphomannose Isomerase, domain 2"/>
    <property type="match status" value="1"/>
</dbReference>
<dbReference type="InterPro" id="IPR046457">
    <property type="entry name" value="PMI_typeI_cat"/>
</dbReference>
<dbReference type="CDD" id="cd07011">
    <property type="entry name" value="cupin_PMI_type_I_N"/>
    <property type="match status" value="1"/>
</dbReference>
<evidence type="ECO:0000313" key="16">
    <source>
        <dbReference type="Proteomes" id="UP001608902"/>
    </source>
</evidence>
<feature type="binding site" evidence="11">
    <location>
        <position position="127"/>
    </location>
    <ligand>
        <name>Zn(2+)</name>
        <dbReference type="ChEBI" id="CHEBI:29105"/>
    </ligand>
</feature>
<dbReference type="InterPro" id="IPR011051">
    <property type="entry name" value="RmlC_Cupin_sf"/>
</dbReference>
<evidence type="ECO:0000256" key="9">
    <source>
        <dbReference type="ARBA" id="ARBA00030762"/>
    </source>
</evidence>
<reference evidence="15 16" key="1">
    <citation type="submission" date="2024-08" db="EMBL/GenBank/DDBJ databases">
        <title>Gnathostoma spinigerum genome.</title>
        <authorList>
            <person name="Gonzalez-Bertolin B."/>
            <person name="Monzon S."/>
            <person name="Zaballos A."/>
            <person name="Jimenez P."/>
            <person name="Dekumyoy P."/>
            <person name="Varona S."/>
            <person name="Cuesta I."/>
            <person name="Sumanam S."/>
            <person name="Adisakwattana P."/>
            <person name="Gasser R.B."/>
            <person name="Hernandez-Gonzalez A."/>
            <person name="Young N.D."/>
            <person name="Perteguer M.J."/>
        </authorList>
    </citation>
    <scope>NUCLEOTIDE SEQUENCE [LARGE SCALE GENOMIC DNA]</scope>
    <source>
        <strain evidence="15">AL3</strain>
        <tissue evidence="15">Liver</tissue>
    </source>
</reference>
<keyword evidence="7" id="KW-0413">Isomerase</keyword>
<feature type="active site" evidence="10">
    <location>
        <position position="279"/>
    </location>
</feature>
<dbReference type="PROSITE" id="PS00966">
    <property type="entry name" value="PMI_I_2"/>
    <property type="match status" value="1"/>
</dbReference>
<comment type="catalytic activity">
    <reaction evidence="1">
        <text>D-mannose 6-phosphate = D-fructose 6-phosphate</text>
        <dbReference type="Rhea" id="RHEA:12356"/>
        <dbReference type="ChEBI" id="CHEBI:58735"/>
        <dbReference type="ChEBI" id="CHEBI:61527"/>
        <dbReference type="EC" id="5.3.1.8"/>
    </reaction>
</comment>
<dbReference type="InterPro" id="IPR016305">
    <property type="entry name" value="Mannose-6-P_Isomerase"/>
</dbReference>
<evidence type="ECO:0000256" key="4">
    <source>
        <dbReference type="ARBA" id="ARBA00011956"/>
    </source>
</evidence>
<sequence length="409" mass="45092">MKVEKLLCAVQKYEWGKIGASSIVACLRAAAGDNFKIEPNTPYAELWMGIHPNGPSTVASDDTPLAEFLKLNPSWLAAHEKETLQFLFKVLSVNKALSIQSHPTKDQAAVLHANDPAHYPDDNHKPEMAIALTDFQLLCGFRIYEEIVANFKATLEVQSLLKQKSALSELSNSNEEKRKEALKCVFSDIMRAPQKDLSSAITAMISRLKEKNDRTPTEELMIRLDAEFPGGDVGVFAPLFLNYFTLKPGEAVFFGPNLPHAYLSGDCIECMACSDNTIRAGLTPKFKDVSTLCTNLTFEMSSPPYYEPTEICQGVINYAPPITEFAVHHVKNNAKTLPAVNASRMVIVVEGKADFTVEGESVSAMKGEVLFFAADLGCISVKPSPNFSAFIAFTPQIERTRELSTHSFQ</sequence>
<keyword evidence="5 11" id="KW-0479">Metal-binding</keyword>
<dbReference type="PANTHER" id="PTHR10309">
    <property type="entry name" value="MANNOSE-6-PHOSPHATE ISOMERASE"/>
    <property type="match status" value="1"/>
</dbReference>
<keyword evidence="16" id="KW-1185">Reference proteome</keyword>
<dbReference type="NCBIfam" id="TIGR00218">
    <property type="entry name" value="manA"/>
    <property type="match status" value="1"/>
</dbReference>
<feature type="domain" description="Phosphomannose isomerase type I helical insertion" evidence="14">
    <location>
        <begin position="170"/>
        <end position="241"/>
    </location>
</feature>
<dbReference type="PANTHER" id="PTHR10309:SF0">
    <property type="entry name" value="MANNOSE-6-PHOSPHATE ISOMERASE"/>
    <property type="match status" value="1"/>
</dbReference>
<dbReference type="PROSITE" id="PS00965">
    <property type="entry name" value="PMI_I_1"/>
    <property type="match status" value="1"/>
</dbReference>
<keyword evidence="6 11" id="KW-0862">Zinc</keyword>
<evidence type="ECO:0000256" key="5">
    <source>
        <dbReference type="ARBA" id="ARBA00022723"/>
    </source>
</evidence>
<comment type="pathway">
    <text evidence="2 12">Nucleotide-sugar biosynthesis; GDP-alpha-D-mannose biosynthesis; alpha-D-mannose 1-phosphate from D-fructose 6-phosphate: step 1/2.</text>
</comment>
<name>A0ABD6EVR3_9BILA</name>
<feature type="binding site" evidence="11">
    <location>
        <position position="100"/>
    </location>
    <ligand>
        <name>Zn(2+)</name>
        <dbReference type="ChEBI" id="CHEBI:29105"/>
    </ligand>
</feature>
<dbReference type="Pfam" id="PF20512">
    <property type="entry name" value="PMI_typeI_hel"/>
    <property type="match status" value="1"/>
</dbReference>
<evidence type="ECO:0000259" key="13">
    <source>
        <dbReference type="Pfam" id="PF20511"/>
    </source>
</evidence>
<evidence type="ECO:0000256" key="1">
    <source>
        <dbReference type="ARBA" id="ARBA00000757"/>
    </source>
</evidence>
<dbReference type="Gene3D" id="2.60.120.10">
    <property type="entry name" value="Jelly Rolls"/>
    <property type="match status" value="2"/>
</dbReference>
<dbReference type="GO" id="GO:0004476">
    <property type="term" value="F:mannose-6-phosphate isomerase activity"/>
    <property type="evidence" value="ECO:0007669"/>
    <property type="project" value="UniProtKB-EC"/>
</dbReference>